<protein>
    <submittedName>
        <fullName evidence="2">Transcriptional regulator</fullName>
    </submittedName>
</protein>
<dbReference type="Gene3D" id="3.20.80.10">
    <property type="entry name" value="Regulatory factor, effector binding domain"/>
    <property type="match status" value="1"/>
</dbReference>
<dbReference type="InterPro" id="IPR010499">
    <property type="entry name" value="AraC_E-bd"/>
</dbReference>
<sequence length="184" mass="19798">MTSMPHPYDASEPFTASRVVEAPEIPTAVVKLDDFPMYEMSSLMDGTFSHLADALAEVGIHPIGPAVVLHHRMPVDTADLEVGFPVDSPLTETLTLPSDYEVVGSVLPGGRVAAISHMGAYGGLAETWGAFTEDIGRDGEQMTYPFWEMYVSVPSPDVDPAALRTDLFSLLEPRGERVAPGPVQ</sequence>
<dbReference type="RefSeq" id="WP_193866684.1">
    <property type="nucleotide sequence ID" value="NZ_JADEYR010000017.1"/>
</dbReference>
<keyword evidence="3" id="KW-1185">Reference proteome</keyword>
<dbReference type="Proteomes" id="UP000644727">
    <property type="component" value="Unassembled WGS sequence"/>
</dbReference>
<organism evidence="2 3">
    <name type="scientific">Brachybacterium epidermidis</name>
    <dbReference type="NCBI Taxonomy" id="2781983"/>
    <lineage>
        <taxon>Bacteria</taxon>
        <taxon>Bacillati</taxon>
        <taxon>Actinomycetota</taxon>
        <taxon>Actinomycetes</taxon>
        <taxon>Micrococcales</taxon>
        <taxon>Dermabacteraceae</taxon>
        <taxon>Brachybacterium</taxon>
    </lineage>
</organism>
<comment type="caution">
    <text evidence="2">The sequence shown here is derived from an EMBL/GenBank/DDBJ whole genome shotgun (WGS) entry which is preliminary data.</text>
</comment>
<evidence type="ECO:0000313" key="3">
    <source>
        <dbReference type="Proteomes" id="UP000644727"/>
    </source>
</evidence>
<dbReference type="SUPFAM" id="SSF55136">
    <property type="entry name" value="Probable bacterial effector-binding domain"/>
    <property type="match status" value="1"/>
</dbReference>
<evidence type="ECO:0000313" key="2">
    <source>
        <dbReference type="EMBL" id="MBE9404939.1"/>
    </source>
</evidence>
<dbReference type="EMBL" id="JADEYR010000017">
    <property type="protein sequence ID" value="MBE9404939.1"/>
    <property type="molecule type" value="Genomic_DNA"/>
</dbReference>
<proteinExistence type="predicted"/>
<dbReference type="SMART" id="SM00871">
    <property type="entry name" value="AraC_E_bind"/>
    <property type="match status" value="1"/>
</dbReference>
<dbReference type="InterPro" id="IPR011256">
    <property type="entry name" value="Reg_factor_effector_dom_sf"/>
</dbReference>
<feature type="domain" description="AraC effector-binding" evidence="1">
    <location>
        <begin position="15"/>
        <end position="172"/>
    </location>
</feature>
<evidence type="ECO:0000259" key="1">
    <source>
        <dbReference type="SMART" id="SM00871"/>
    </source>
</evidence>
<name>A0ABR9W3E4_9MICO</name>
<accession>A0ABR9W3E4</accession>
<reference evidence="2 3" key="1">
    <citation type="submission" date="2020-10" db="EMBL/GenBank/DDBJ databases">
        <title>Draft genome and description of Brachybacterium epidermidis sp nov.</title>
        <authorList>
            <person name="Boxberger M."/>
            <person name="La Scola B."/>
        </authorList>
    </citation>
    <scope>NUCLEOTIDE SEQUENCE [LARGE SCALE GENOMIC DNA]</scope>
    <source>
        <strain evidence="2 3">Marseille-Q2903</strain>
    </source>
</reference>
<gene>
    <name evidence="2" type="ORF">IOE58_12355</name>
</gene>